<evidence type="ECO:0000259" key="2">
    <source>
        <dbReference type="Pfam" id="PF01337"/>
    </source>
</evidence>
<dbReference type="InterPro" id="IPR000468">
    <property type="entry name" value="Barstar"/>
</dbReference>
<comment type="similarity">
    <text evidence="1">Belongs to the barstar family.</text>
</comment>
<evidence type="ECO:0000256" key="1">
    <source>
        <dbReference type="ARBA" id="ARBA00006845"/>
    </source>
</evidence>
<dbReference type="AlphaFoldDB" id="A0AAU7UAJ9"/>
<dbReference type="EMBL" id="CP158299">
    <property type="protein sequence ID" value="XBV85416.1"/>
    <property type="molecule type" value="Genomic_DNA"/>
</dbReference>
<name>A0AAU7UAJ9_9DEIO</name>
<dbReference type="InterPro" id="IPR035905">
    <property type="entry name" value="Barstar-like_sf"/>
</dbReference>
<dbReference type="Pfam" id="PF01337">
    <property type="entry name" value="Barstar"/>
    <property type="match status" value="1"/>
</dbReference>
<protein>
    <submittedName>
        <fullName evidence="3">Barstar family protein</fullName>
    </submittedName>
</protein>
<gene>
    <name evidence="3" type="ORF">ABOD76_18575</name>
</gene>
<proteinExistence type="inferred from homology"/>
<sequence length="108" mass="12261">MAHVTLDTSGIHDWDSFHEVSKSTFGSPDFYGRNMNAWGDGLTYLDEGDGMSNINLGPDELLHIHLLHSAEFSSALPDVWNEFLSCVAFTNRRYIEREVFPRLSVILE</sequence>
<dbReference type="KEGG" id="dsc:ABOD76_18575"/>
<evidence type="ECO:0000313" key="3">
    <source>
        <dbReference type="EMBL" id="XBV85416.1"/>
    </source>
</evidence>
<feature type="domain" description="Barstar (barnase inhibitor)" evidence="2">
    <location>
        <begin position="1"/>
        <end position="99"/>
    </location>
</feature>
<dbReference type="Gene3D" id="3.30.370.10">
    <property type="entry name" value="Barstar-like"/>
    <property type="match status" value="1"/>
</dbReference>
<accession>A0AAU7UAJ9</accession>
<organism evidence="3">
    <name type="scientific">Deinococcus sonorensis KR-87</name>
    <dbReference type="NCBI Taxonomy" id="694439"/>
    <lineage>
        <taxon>Bacteria</taxon>
        <taxon>Thermotogati</taxon>
        <taxon>Deinococcota</taxon>
        <taxon>Deinococci</taxon>
        <taxon>Deinococcales</taxon>
        <taxon>Deinococcaceae</taxon>
        <taxon>Deinococcus</taxon>
    </lineage>
</organism>
<dbReference type="SUPFAM" id="SSF52038">
    <property type="entry name" value="Barstar-related"/>
    <property type="match status" value="1"/>
</dbReference>
<reference evidence="3" key="1">
    <citation type="submission" date="2024-06" db="EMBL/GenBank/DDBJ databases">
        <title>Draft Genome Sequence of Deinococcus sonorensis Type Strain KR-87, a Biofilm Producing Representative of the Genus Deinococcus.</title>
        <authorList>
            <person name="Boren L.S."/>
            <person name="Grosso R.A."/>
            <person name="Hugenberg-Cox A.N."/>
            <person name="Hill J.T.E."/>
            <person name="Albert C.M."/>
            <person name="Tuohy J.M."/>
        </authorList>
    </citation>
    <scope>NUCLEOTIDE SEQUENCE</scope>
    <source>
        <strain evidence="3">KR-87</strain>
    </source>
</reference>
<dbReference type="RefSeq" id="WP_350243453.1">
    <property type="nucleotide sequence ID" value="NZ_CP158299.1"/>
</dbReference>